<reference evidence="1 2" key="1">
    <citation type="submission" date="2019-04" db="EMBL/GenBank/DDBJ databases">
        <title>Geobacter oryzae sp. nov., ferric-reducing bacteria isolated from paddy soil.</title>
        <authorList>
            <person name="Xu Z."/>
            <person name="Masuda Y."/>
            <person name="Itoh H."/>
            <person name="Senoo K."/>
        </authorList>
    </citation>
    <scope>NUCLEOTIDE SEQUENCE [LARGE SCALE GENOMIC DNA]</scope>
    <source>
        <strain evidence="1 2">Red111</strain>
    </source>
</reference>
<dbReference type="AlphaFoldDB" id="A0A4S1CLH2"/>
<protein>
    <recommendedName>
        <fullName evidence="3">Fibronectin type III domain-containing protein</fullName>
    </recommendedName>
</protein>
<evidence type="ECO:0008006" key="3">
    <source>
        <dbReference type="Google" id="ProtNLM"/>
    </source>
</evidence>
<organism evidence="1 2">
    <name type="scientific">Geomonas terrae</name>
    <dbReference type="NCBI Taxonomy" id="2562681"/>
    <lineage>
        <taxon>Bacteria</taxon>
        <taxon>Pseudomonadati</taxon>
        <taxon>Thermodesulfobacteriota</taxon>
        <taxon>Desulfuromonadia</taxon>
        <taxon>Geobacterales</taxon>
        <taxon>Geobacteraceae</taxon>
        <taxon>Geomonas</taxon>
    </lineage>
</organism>
<evidence type="ECO:0000313" key="1">
    <source>
        <dbReference type="EMBL" id="TGU74605.1"/>
    </source>
</evidence>
<dbReference type="Proteomes" id="UP000306416">
    <property type="component" value="Unassembled WGS sequence"/>
</dbReference>
<dbReference type="InterPro" id="IPR036116">
    <property type="entry name" value="FN3_sf"/>
</dbReference>
<gene>
    <name evidence="1" type="ORF">E4633_03835</name>
</gene>
<proteinExistence type="predicted"/>
<evidence type="ECO:0000313" key="2">
    <source>
        <dbReference type="Proteomes" id="UP000306416"/>
    </source>
</evidence>
<sequence length="203" mass="22513">MPYDDTNDPDLITLSEAVLQAFTPEMYNHMISLFPTPEIYAATHGQFANGYPAYLKGDPDGIKAFEEARNTIKQFLTMLSGLSKTAAIKDPTVPQRLPLPQTHAKSTGSNTALDASRDLKVYFDRQGNMYVTFTRIPGAKGYQVWVCDGDPNVESNWRLASSSNNSRKIGIGGLDRSKNNWIRVRAMRGSEIGPWSNLVLITP</sequence>
<dbReference type="RefSeq" id="WP_135868932.1">
    <property type="nucleotide sequence ID" value="NZ_SRSC01000001.1"/>
</dbReference>
<keyword evidence="2" id="KW-1185">Reference proteome</keyword>
<dbReference type="SUPFAM" id="SSF49265">
    <property type="entry name" value="Fibronectin type III"/>
    <property type="match status" value="1"/>
</dbReference>
<name>A0A4S1CLH2_9BACT</name>
<accession>A0A4S1CLH2</accession>
<dbReference type="EMBL" id="SRSC01000001">
    <property type="protein sequence ID" value="TGU74605.1"/>
    <property type="molecule type" value="Genomic_DNA"/>
</dbReference>
<comment type="caution">
    <text evidence="1">The sequence shown here is derived from an EMBL/GenBank/DDBJ whole genome shotgun (WGS) entry which is preliminary data.</text>
</comment>